<feature type="region of interest" description="Disordered" evidence="1">
    <location>
        <begin position="598"/>
        <end position="618"/>
    </location>
</feature>
<dbReference type="SMART" id="SM00443">
    <property type="entry name" value="G_patch"/>
    <property type="match status" value="1"/>
</dbReference>
<name>A0A9P7T3N7_9HYPO</name>
<keyword evidence="5" id="KW-1185">Reference proteome</keyword>
<protein>
    <recommendedName>
        <fullName evidence="6">Protein SQS1</fullName>
    </recommendedName>
</protein>
<sequence>MARSKRSNQFCSRHKTGNARSRGGYERQEPSQFSAPMADTSAPRHHEYFSQHKTITDEHENSGFTMADVARGTFLHDYPLWSERSKLRNKPVHFVSHGRSKLLRSDSSDESDVNSISTTIAGCAAQHKIVSKEKIRSQELPTLDHTTSNVDKSRQMTILSPSIEPLINQNTCTDDIFIIDTIGEKTISQSQQAPVVELRESCSSPDSSSADEVIMFRGRKLHGKATLIAEISHRTSLPTVTSTRSQRSIDSFCPLPNMSQPATSKKKKLRLEKTEQGRGPLDNEDVLLDYICNIRENDELGDLYRQSGHIGHDLGGSDEEYCFGSSQSGDETHGGSCVTSQVGRQHSIKNGSVTDLCHTYHHQENGNDDLNNSVDEQDTLATSVAKSNDPSDWNALKTKSDMSQEQVEFDVMDWNRPSVQRVQRNKKARAKFISFSDCDSDLERQLQVAWKNDRHRKKERKQQREELRALGLLHKTAAHDLRLNYPFGMTIKQVADELRSFLQQEKEMYVASLNDLLVVLVQMQANPVNNASITFPPMDLHARKIVHELANTFNIKSKSVGKAEQRRPSLYRTVRTTSYSQAMFDRAIGQVHRKFLPRADTKGKGKPSSRKQNRLGASMTATSYQEGEIVGAAAPELGIGNRGRTMLEKMGWSCGTALGAEDNKGILQPVSLAMKRSKAGLG</sequence>
<dbReference type="InterPro" id="IPR036867">
    <property type="entry name" value="R3H_dom_sf"/>
</dbReference>
<feature type="domain" description="G-patch" evidence="2">
    <location>
        <begin position="639"/>
        <end position="682"/>
    </location>
</feature>
<dbReference type="Pfam" id="PF01424">
    <property type="entry name" value="R3H"/>
    <property type="match status" value="1"/>
</dbReference>
<evidence type="ECO:0000256" key="1">
    <source>
        <dbReference type="SAM" id="MobiDB-lite"/>
    </source>
</evidence>
<dbReference type="PANTHER" id="PTHR14195">
    <property type="entry name" value="G PATCH DOMAIN CONTAINING PROTEIN 2"/>
    <property type="match status" value="1"/>
</dbReference>
<dbReference type="InterPro" id="IPR051189">
    <property type="entry name" value="Splicing_assoc_domain"/>
</dbReference>
<dbReference type="InterPro" id="IPR000467">
    <property type="entry name" value="G_patch_dom"/>
</dbReference>
<feature type="region of interest" description="Disordered" evidence="1">
    <location>
        <begin position="1"/>
        <end position="43"/>
    </location>
</feature>
<reference evidence="4" key="1">
    <citation type="journal article" date="2020" name="bioRxiv">
        <title>Whole genome comparisons of ergot fungi reveals the divergence and evolution of species within the genus Claviceps are the result of varying mechanisms driving genome evolution and host range expansion.</title>
        <authorList>
            <person name="Wyka S.A."/>
            <person name="Mondo S.J."/>
            <person name="Liu M."/>
            <person name="Dettman J."/>
            <person name="Nalam V."/>
            <person name="Broders K.D."/>
        </authorList>
    </citation>
    <scope>NUCLEOTIDE SEQUENCE</scope>
    <source>
        <strain evidence="4">CCC 602</strain>
    </source>
</reference>
<dbReference type="SMART" id="SM00393">
    <property type="entry name" value="R3H"/>
    <property type="match status" value="1"/>
</dbReference>
<dbReference type="AlphaFoldDB" id="A0A9P7T3N7"/>
<evidence type="ECO:0000313" key="5">
    <source>
        <dbReference type="Proteomes" id="UP000748025"/>
    </source>
</evidence>
<feature type="domain" description="R3H" evidence="3">
    <location>
        <begin position="507"/>
        <end position="574"/>
    </location>
</feature>
<organism evidence="4 5">
    <name type="scientific">Claviceps pusilla</name>
    <dbReference type="NCBI Taxonomy" id="123648"/>
    <lineage>
        <taxon>Eukaryota</taxon>
        <taxon>Fungi</taxon>
        <taxon>Dikarya</taxon>
        <taxon>Ascomycota</taxon>
        <taxon>Pezizomycotina</taxon>
        <taxon>Sordariomycetes</taxon>
        <taxon>Hypocreomycetidae</taxon>
        <taxon>Hypocreales</taxon>
        <taxon>Clavicipitaceae</taxon>
        <taxon>Claviceps</taxon>
    </lineage>
</organism>
<dbReference type="OrthoDB" id="21470at2759"/>
<dbReference type="SUPFAM" id="SSF82708">
    <property type="entry name" value="R3H domain"/>
    <property type="match status" value="1"/>
</dbReference>
<feature type="region of interest" description="Disordered" evidence="1">
    <location>
        <begin position="249"/>
        <end position="278"/>
    </location>
</feature>
<dbReference type="GO" id="GO:0003676">
    <property type="term" value="F:nucleic acid binding"/>
    <property type="evidence" value="ECO:0007669"/>
    <property type="project" value="UniProtKB-UniRule"/>
</dbReference>
<feature type="compositionally biased region" description="Basic residues" evidence="1">
    <location>
        <begin position="1"/>
        <end position="17"/>
    </location>
</feature>
<evidence type="ECO:0008006" key="6">
    <source>
        <dbReference type="Google" id="ProtNLM"/>
    </source>
</evidence>
<dbReference type="Proteomes" id="UP000748025">
    <property type="component" value="Unassembled WGS sequence"/>
</dbReference>
<dbReference type="InterPro" id="IPR001374">
    <property type="entry name" value="R3H_dom"/>
</dbReference>
<comment type="caution">
    <text evidence="4">The sequence shown here is derived from an EMBL/GenBank/DDBJ whole genome shotgun (WGS) entry which is preliminary data.</text>
</comment>
<dbReference type="EMBL" id="SRPW01000078">
    <property type="protein sequence ID" value="KAG6018004.1"/>
    <property type="molecule type" value="Genomic_DNA"/>
</dbReference>
<proteinExistence type="predicted"/>
<dbReference type="PROSITE" id="PS50174">
    <property type="entry name" value="G_PATCH"/>
    <property type="match status" value="1"/>
</dbReference>
<feature type="compositionally biased region" description="Basic residues" evidence="1">
    <location>
        <begin position="604"/>
        <end position="613"/>
    </location>
</feature>
<evidence type="ECO:0000313" key="4">
    <source>
        <dbReference type="EMBL" id="KAG6018004.1"/>
    </source>
</evidence>
<dbReference type="Gene3D" id="3.30.1370.50">
    <property type="entry name" value="R3H-like domain"/>
    <property type="match status" value="1"/>
</dbReference>
<evidence type="ECO:0000259" key="3">
    <source>
        <dbReference type="PROSITE" id="PS51061"/>
    </source>
</evidence>
<evidence type="ECO:0000259" key="2">
    <source>
        <dbReference type="PROSITE" id="PS50174"/>
    </source>
</evidence>
<dbReference type="Pfam" id="PF01585">
    <property type="entry name" value="G-patch"/>
    <property type="match status" value="1"/>
</dbReference>
<accession>A0A9P7T3N7</accession>
<dbReference type="PROSITE" id="PS51061">
    <property type="entry name" value="R3H"/>
    <property type="match status" value="1"/>
</dbReference>
<gene>
    <name evidence="4" type="ORF">E4U43_007921</name>
</gene>